<feature type="domain" description="DUF5129" evidence="4">
    <location>
        <begin position="65"/>
        <end position="240"/>
    </location>
</feature>
<keyword evidence="2" id="KW-1133">Transmembrane helix</keyword>
<evidence type="ECO:0000256" key="3">
    <source>
        <dbReference type="SAM" id="SignalP"/>
    </source>
</evidence>
<evidence type="ECO:0000259" key="4">
    <source>
        <dbReference type="Pfam" id="PF17173"/>
    </source>
</evidence>
<keyword evidence="2" id="KW-0812">Transmembrane</keyword>
<accession>A0ABN4DDA0</accession>
<feature type="transmembrane region" description="Helical" evidence="2">
    <location>
        <begin position="202"/>
        <end position="222"/>
    </location>
</feature>
<dbReference type="Proteomes" id="UP000028504">
    <property type="component" value="Chromosome"/>
</dbReference>
<organism evidence="5 6">
    <name type="scientific">Corynebacterium atypicum</name>
    <dbReference type="NCBI Taxonomy" id="191610"/>
    <lineage>
        <taxon>Bacteria</taxon>
        <taxon>Bacillati</taxon>
        <taxon>Actinomycetota</taxon>
        <taxon>Actinomycetes</taxon>
        <taxon>Mycobacteriales</taxon>
        <taxon>Corynebacteriaceae</taxon>
        <taxon>Corynebacterium</taxon>
    </lineage>
</organism>
<dbReference type="InterPro" id="IPR033435">
    <property type="entry name" value="DUF5129"/>
</dbReference>
<evidence type="ECO:0000313" key="5">
    <source>
        <dbReference type="EMBL" id="AIG64213.1"/>
    </source>
</evidence>
<dbReference type="Pfam" id="PF17173">
    <property type="entry name" value="DUF5129"/>
    <property type="match status" value="1"/>
</dbReference>
<dbReference type="EMBL" id="CP008944">
    <property type="protein sequence ID" value="AIG64213.1"/>
    <property type="molecule type" value="Genomic_DNA"/>
</dbReference>
<keyword evidence="2" id="KW-0472">Membrane</keyword>
<keyword evidence="3" id="KW-0732">Signal</keyword>
<reference evidence="5 6" key="1">
    <citation type="submission" date="2014-07" db="EMBL/GenBank/DDBJ databases">
        <title>Complete genome sequence of Corynebacterium atypicum DSM 44849: identifiction of the mycolic acid biosynthesis genes.</title>
        <authorList>
            <person name="Tippelt A."/>
            <person name="Mollmann S."/>
            <person name="Albersmeier A."/>
            <person name="Jaenicke S."/>
            <person name="Ruckert C."/>
            <person name="Tauch A."/>
        </authorList>
    </citation>
    <scope>NUCLEOTIDE SEQUENCE [LARGE SCALE GENOMIC DNA]</scope>
    <source>
        <strain evidence="5 6">R2070</strain>
    </source>
</reference>
<evidence type="ECO:0000256" key="2">
    <source>
        <dbReference type="SAM" id="Phobius"/>
    </source>
</evidence>
<name>A0ABN4DDA0_9CORY</name>
<gene>
    <name evidence="5" type="ORF">CATYP_05825</name>
</gene>
<protein>
    <recommendedName>
        <fullName evidence="4">DUF5129 domain-containing protein</fullName>
    </recommendedName>
</protein>
<sequence>MPLSQAKIWAAALAAAALTGGVGAGVVAALTDAPQPADYAPIAVSDTRELAVTVHNPHGVLSAQDVARLQDDARRIAAPEVVRELHYVVFAKNSENVNDTVEEFARSESPELISDDDRHFADGVLIVGVGLDPRQSFVFAGEDVADQLSLREGRHLDRAVENIQPGVKDGNIPAGLFFGATTAVDAEALAADAFAEARENRFGGIFFGGFGAAAMGGAAVALPGYRRRNRQLLVARAREDLDFASRRYGELAGRLPELDIRAHSLQSPLVDAQLRAQWEQVRDEFLELHAAMDGISTSAASDDAVYRDRKKIGAAAATVRNFGHAEDNINRLFELENGDEPTRREEALAARKDAVKAQLAVGSTSDPVYRRLGEVIDAFQQLARAPHAPDFIERFALALTDFQQALSQLKDEKFSDVKEHSELRAPRLTDADYRPGYGVNDFVPFWALLAWRSDNVAHAESHNTSSATNTSFSSGFSGSGGSSSF</sequence>
<feature type="signal peptide" evidence="3">
    <location>
        <begin position="1"/>
        <end position="24"/>
    </location>
</feature>
<proteinExistence type="predicted"/>
<feature type="region of interest" description="Disordered" evidence="1">
    <location>
        <begin position="462"/>
        <end position="485"/>
    </location>
</feature>
<evidence type="ECO:0000256" key="1">
    <source>
        <dbReference type="SAM" id="MobiDB-lite"/>
    </source>
</evidence>
<evidence type="ECO:0000313" key="6">
    <source>
        <dbReference type="Proteomes" id="UP000028504"/>
    </source>
</evidence>
<feature type="chain" id="PRO_5046334365" description="DUF5129 domain-containing protein" evidence="3">
    <location>
        <begin position="25"/>
        <end position="485"/>
    </location>
</feature>
<keyword evidence="6" id="KW-1185">Reference proteome</keyword>